<feature type="region of interest" description="Disordered" evidence="1">
    <location>
        <begin position="35"/>
        <end position="138"/>
    </location>
</feature>
<dbReference type="GeneID" id="23562913"/>
<evidence type="ECO:0000313" key="3">
    <source>
        <dbReference type="Proteomes" id="UP000000561"/>
    </source>
</evidence>
<keyword evidence="3" id="KW-1185">Reference proteome</keyword>
<name>A0A0D1C7S2_MYCMD</name>
<organism evidence="2 3">
    <name type="scientific">Mycosarcoma maydis</name>
    <name type="common">Corn smut fungus</name>
    <name type="synonym">Ustilago maydis</name>
    <dbReference type="NCBI Taxonomy" id="5270"/>
    <lineage>
        <taxon>Eukaryota</taxon>
        <taxon>Fungi</taxon>
        <taxon>Dikarya</taxon>
        <taxon>Basidiomycota</taxon>
        <taxon>Ustilaginomycotina</taxon>
        <taxon>Ustilaginomycetes</taxon>
        <taxon>Ustilaginales</taxon>
        <taxon>Ustilaginaceae</taxon>
        <taxon>Mycosarcoma</taxon>
    </lineage>
</organism>
<proteinExistence type="predicted"/>
<dbReference type="InParanoid" id="A0A0D1C7S2"/>
<sequence length="138" mass="14726">MPFSLFRAIAVRRTRLLATEACSTRTFCTAPLVRSAVKPGSESEATTPGAGSTEEIANSQGAYDGSRTNPESSTSKIESETHANFDSSSANKEASDMATKAQHQSDRRPSKQEQSQPDTSHFGASGATQKARDVQQSK</sequence>
<gene>
    <name evidence="2" type="ORF">UMAG_02080</name>
</gene>
<dbReference type="Proteomes" id="UP000000561">
    <property type="component" value="Chromosome 5"/>
</dbReference>
<dbReference type="OMA" id="ETHANFD"/>
<evidence type="ECO:0000256" key="1">
    <source>
        <dbReference type="SAM" id="MobiDB-lite"/>
    </source>
</evidence>
<reference evidence="2 3" key="1">
    <citation type="journal article" date="2006" name="Nature">
        <title>Insights from the genome of the biotrophic fungal plant pathogen Ustilago maydis.</title>
        <authorList>
            <person name="Kamper J."/>
            <person name="Kahmann R."/>
            <person name="Bolker M."/>
            <person name="Ma L.J."/>
            <person name="Brefort T."/>
            <person name="Saville B.J."/>
            <person name="Banuett F."/>
            <person name="Kronstad J.W."/>
            <person name="Gold S.E."/>
            <person name="Muller O."/>
            <person name="Perlin M.H."/>
            <person name="Wosten H.A."/>
            <person name="de Vries R."/>
            <person name="Ruiz-Herrera J."/>
            <person name="Reynaga-Pena C.G."/>
            <person name="Snetselaar K."/>
            <person name="McCann M."/>
            <person name="Perez-Martin J."/>
            <person name="Feldbrugge M."/>
            <person name="Basse C.W."/>
            <person name="Steinberg G."/>
            <person name="Ibeas J.I."/>
            <person name="Holloman W."/>
            <person name="Guzman P."/>
            <person name="Farman M."/>
            <person name="Stajich J.E."/>
            <person name="Sentandreu R."/>
            <person name="Gonzalez-Prieto J.M."/>
            <person name="Kennell J.C."/>
            <person name="Molina L."/>
            <person name="Schirawski J."/>
            <person name="Mendoza-Mendoza A."/>
            <person name="Greilinger D."/>
            <person name="Munch K."/>
            <person name="Rossel N."/>
            <person name="Scherer M."/>
            <person name="Vranes M."/>
            <person name="Ladendorf O."/>
            <person name="Vincon V."/>
            <person name="Fuchs U."/>
            <person name="Sandrock B."/>
            <person name="Meng S."/>
            <person name="Ho E.C."/>
            <person name="Cahill M.J."/>
            <person name="Boyce K.J."/>
            <person name="Klose J."/>
            <person name="Klosterman S.J."/>
            <person name="Deelstra H.J."/>
            <person name="Ortiz-Castellanos L."/>
            <person name="Li W."/>
            <person name="Sanchez-Alonso P."/>
            <person name="Schreier P.H."/>
            <person name="Hauser-Hahn I."/>
            <person name="Vaupel M."/>
            <person name="Koopmann E."/>
            <person name="Friedrich G."/>
            <person name="Voss H."/>
            <person name="Schluter T."/>
            <person name="Margolis J."/>
            <person name="Platt D."/>
            <person name="Swimmer C."/>
            <person name="Gnirke A."/>
            <person name="Chen F."/>
            <person name="Vysotskaia V."/>
            <person name="Mannhaupt G."/>
            <person name="Guldener U."/>
            <person name="Munsterkotter M."/>
            <person name="Haase D."/>
            <person name="Oesterheld M."/>
            <person name="Mewes H.W."/>
            <person name="Mauceli E.W."/>
            <person name="DeCaprio D."/>
            <person name="Wade C.M."/>
            <person name="Butler J."/>
            <person name="Young S."/>
            <person name="Jaffe D.B."/>
            <person name="Calvo S."/>
            <person name="Nusbaum C."/>
            <person name="Galagan J."/>
            <person name="Birren B.W."/>
        </authorList>
    </citation>
    <scope>NUCLEOTIDE SEQUENCE [LARGE SCALE GENOMIC DNA]</scope>
    <source>
        <strain evidence="3">DSM 14603 / FGSC 9021 / UM521</strain>
    </source>
</reference>
<accession>A0A0D1C7S2</accession>
<dbReference type="KEGG" id="uma:UMAG_02080"/>
<feature type="compositionally biased region" description="Polar residues" evidence="1">
    <location>
        <begin position="43"/>
        <end position="76"/>
    </location>
</feature>
<dbReference type="AlphaFoldDB" id="A0A0D1C7S2"/>
<dbReference type="RefSeq" id="XP_011388454.1">
    <property type="nucleotide sequence ID" value="XM_011390152.1"/>
</dbReference>
<dbReference type="eggNOG" id="ENOG502TI1X">
    <property type="taxonomic scope" value="Eukaryota"/>
</dbReference>
<dbReference type="VEuPathDB" id="FungiDB:UMAG_02080"/>
<dbReference type="OrthoDB" id="3205926at2759"/>
<protein>
    <submittedName>
        <fullName evidence="2">Uncharacterized protein</fullName>
    </submittedName>
</protein>
<dbReference type="EMBL" id="CM003144">
    <property type="protein sequence ID" value="KIS69542.1"/>
    <property type="molecule type" value="Genomic_DNA"/>
</dbReference>
<evidence type="ECO:0000313" key="2">
    <source>
        <dbReference type="EMBL" id="KIS69542.1"/>
    </source>
</evidence>